<evidence type="ECO:0000256" key="2">
    <source>
        <dbReference type="ARBA" id="ARBA00022755"/>
    </source>
</evidence>
<dbReference type="GO" id="GO:0006189">
    <property type="term" value="P:'de novo' IMP biosynthetic process"/>
    <property type="evidence" value="ECO:0007669"/>
    <property type="project" value="UniProtKB-UniRule"/>
</dbReference>
<evidence type="ECO:0000313" key="8">
    <source>
        <dbReference type="Proteomes" id="UP000245535"/>
    </source>
</evidence>
<dbReference type="InterPro" id="IPR013815">
    <property type="entry name" value="ATP_grasp_subdomain_1"/>
</dbReference>
<keyword evidence="1 4" id="KW-0547">Nucleotide-binding</keyword>
<keyword evidence="4 5" id="KW-0436">Ligase</keyword>
<feature type="binding site" evidence="4">
    <location>
        <position position="184"/>
    </location>
    <ligand>
        <name>ATP</name>
        <dbReference type="ChEBI" id="CHEBI:30616"/>
    </ligand>
</feature>
<evidence type="ECO:0000259" key="6">
    <source>
        <dbReference type="PROSITE" id="PS50975"/>
    </source>
</evidence>
<dbReference type="InterPro" id="IPR011054">
    <property type="entry name" value="Rudment_hybrid_motif"/>
</dbReference>
<reference evidence="7 8" key="1">
    <citation type="submission" date="2018-03" db="EMBL/GenBank/DDBJ databases">
        <title>Genomic Encyclopedia of Archaeal and Bacterial Type Strains, Phase II (KMG-II): from individual species to whole genera.</title>
        <authorList>
            <person name="Goeker M."/>
        </authorList>
    </citation>
    <scope>NUCLEOTIDE SEQUENCE [LARGE SCALE GENOMIC DNA]</scope>
    <source>
        <strain evidence="7 8">DSM 28229</strain>
    </source>
</reference>
<dbReference type="InterPro" id="IPR016185">
    <property type="entry name" value="PreATP-grasp_dom_sf"/>
</dbReference>
<sequence>MQHPDKLPKVGVLGGGQLGRMMIQSSMNLNVYIKSLDPDPNAPCASLANEFHNGSLTDYDTVLAFGQDVDVVTVEIENVNVDALAELEKQGKKVFPQPHILKIIQDKRLQKEFYRENGIPTSEYFLIDRKEDLPKHKDFLPAVMKIGKGGYDGRGVEIIRSEADFEKGFEAPSLLEDLVNIEKEISIIIARNEKGATTVFPPVELVYTPQNMVDYLLGPANISNEILEKANTIATDLINKMGMVGLLAVEMFVTPEGDVLVNEVAPRTHNSGHQTIEANLTSQFEQHLRAILNLPLGSTKMRSASAMVNLLGEEGHTGEAVYEGLHEVLSKEGVFIHLYGKLMTKPHRKMGHVTIVDEDMDKLKEKIEIVKKTLKVKAL</sequence>
<dbReference type="RefSeq" id="WP_109623167.1">
    <property type="nucleotide sequence ID" value="NZ_QGDO01000012.1"/>
</dbReference>
<dbReference type="OrthoDB" id="9804625at2"/>
<comment type="pathway">
    <text evidence="4 5">Purine metabolism; IMP biosynthesis via de novo pathway; 5-amino-1-(5-phospho-D-ribosyl)imidazole-4-carboxylate from 5-amino-1-(5-phospho-D-ribosyl)imidazole (N5-CAIR route): step 1/2.</text>
</comment>
<dbReference type="SUPFAM" id="SSF52440">
    <property type="entry name" value="PreATP-grasp domain"/>
    <property type="match status" value="1"/>
</dbReference>
<dbReference type="HAMAP" id="MF_01928">
    <property type="entry name" value="PurK"/>
    <property type="match status" value="1"/>
</dbReference>
<name>A0A315YY90_SEDFL</name>
<dbReference type="SUPFAM" id="SSF51246">
    <property type="entry name" value="Rudiment single hybrid motif"/>
    <property type="match status" value="1"/>
</dbReference>
<dbReference type="SUPFAM" id="SSF56059">
    <property type="entry name" value="Glutathione synthetase ATP-binding domain-like"/>
    <property type="match status" value="1"/>
</dbReference>
<dbReference type="GO" id="GO:0005524">
    <property type="term" value="F:ATP binding"/>
    <property type="evidence" value="ECO:0007669"/>
    <property type="project" value="UniProtKB-UniRule"/>
</dbReference>
<comment type="caution">
    <text evidence="4">Lacks conserved residue(s) required for the propagation of feature annotation.</text>
</comment>
<dbReference type="EMBL" id="QGDO01000012">
    <property type="protein sequence ID" value="PWJ33676.1"/>
    <property type="molecule type" value="Genomic_DNA"/>
</dbReference>
<gene>
    <name evidence="4 5" type="primary">purK</name>
    <name evidence="7" type="ORF">BC781_11223</name>
</gene>
<dbReference type="NCBIfam" id="NF004679">
    <property type="entry name" value="PRK06019.1-5"/>
    <property type="match status" value="1"/>
</dbReference>
<keyword evidence="2 4" id="KW-0658">Purine biosynthesis</keyword>
<feature type="domain" description="ATP-grasp" evidence="6">
    <location>
        <begin position="111"/>
        <end position="292"/>
    </location>
</feature>
<dbReference type="Gene3D" id="3.40.50.20">
    <property type="match status" value="1"/>
</dbReference>
<evidence type="ECO:0000256" key="3">
    <source>
        <dbReference type="ARBA" id="ARBA00022840"/>
    </source>
</evidence>
<dbReference type="GO" id="GO:0034028">
    <property type="term" value="F:5-(carboxyamino)imidazole ribonucleotide synthase activity"/>
    <property type="evidence" value="ECO:0007669"/>
    <property type="project" value="UniProtKB-UniRule"/>
</dbReference>
<comment type="subunit">
    <text evidence="4 5">Homodimer.</text>
</comment>
<dbReference type="AlphaFoldDB" id="A0A315YY90"/>
<dbReference type="EC" id="6.3.4.18" evidence="4 5"/>
<dbReference type="Pfam" id="PF22660">
    <property type="entry name" value="RS_preATP-grasp-like"/>
    <property type="match status" value="1"/>
</dbReference>
<keyword evidence="3 4" id="KW-0067">ATP-binding</keyword>
<accession>A0A315YY90</accession>
<evidence type="ECO:0000256" key="5">
    <source>
        <dbReference type="RuleBase" id="RU361200"/>
    </source>
</evidence>
<comment type="caution">
    <text evidence="7">The sequence shown here is derived from an EMBL/GenBank/DDBJ whole genome shotgun (WGS) entry which is preliminary data.</text>
</comment>
<dbReference type="GO" id="GO:0004638">
    <property type="term" value="F:phosphoribosylaminoimidazole carboxylase activity"/>
    <property type="evidence" value="ECO:0007669"/>
    <property type="project" value="InterPro"/>
</dbReference>
<keyword evidence="8" id="KW-1185">Reference proteome</keyword>
<feature type="binding site" evidence="4">
    <location>
        <position position="145"/>
    </location>
    <ligand>
        <name>ATP</name>
        <dbReference type="ChEBI" id="CHEBI:30616"/>
    </ligand>
</feature>
<dbReference type="PROSITE" id="PS50975">
    <property type="entry name" value="ATP_GRASP"/>
    <property type="match status" value="1"/>
</dbReference>
<dbReference type="GO" id="GO:0046872">
    <property type="term" value="F:metal ion binding"/>
    <property type="evidence" value="ECO:0007669"/>
    <property type="project" value="InterPro"/>
</dbReference>
<comment type="catalytic activity">
    <reaction evidence="4 5">
        <text>5-amino-1-(5-phospho-beta-D-ribosyl)imidazole + hydrogencarbonate + ATP = 5-carboxyamino-1-(5-phospho-D-ribosyl)imidazole + ADP + phosphate + 2 H(+)</text>
        <dbReference type="Rhea" id="RHEA:19317"/>
        <dbReference type="ChEBI" id="CHEBI:15378"/>
        <dbReference type="ChEBI" id="CHEBI:17544"/>
        <dbReference type="ChEBI" id="CHEBI:30616"/>
        <dbReference type="ChEBI" id="CHEBI:43474"/>
        <dbReference type="ChEBI" id="CHEBI:58730"/>
        <dbReference type="ChEBI" id="CHEBI:137981"/>
        <dbReference type="ChEBI" id="CHEBI:456216"/>
        <dbReference type="EC" id="6.3.4.18"/>
    </reaction>
</comment>
<feature type="binding site" evidence="4">
    <location>
        <begin position="262"/>
        <end position="263"/>
    </location>
    <ligand>
        <name>ATP</name>
        <dbReference type="ChEBI" id="CHEBI:30616"/>
    </ligand>
</feature>
<evidence type="ECO:0000256" key="1">
    <source>
        <dbReference type="ARBA" id="ARBA00022741"/>
    </source>
</evidence>
<dbReference type="NCBIfam" id="TIGR01161">
    <property type="entry name" value="purK"/>
    <property type="match status" value="1"/>
</dbReference>
<comment type="similarity">
    <text evidence="4 5">Belongs to the PurK/PurT family.</text>
</comment>
<dbReference type="Pfam" id="PF17769">
    <property type="entry name" value="PurK_C"/>
    <property type="match status" value="1"/>
</dbReference>
<feature type="binding site" evidence="4">
    <location>
        <position position="107"/>
    </location>
    <ligand>
        <name>ATP</name>
        <dbReference type="ChEBI" id="CHEBI:30616"/>
    </ligand>
</feature>
<dbReference type="InterPro" id="IPR054350">
    <property type="entry name" value="PurT/PurK_preATP-grasp"/>
</dbReference>
<evidence type="ECO:0000313" key="7">
    <source>
        <dbReference type="EMBL" id="PWJ33676.1"/>
    </source>
</evidence>
<evidence type="ECO:0000256" key="4">
    <source>
        <dbReference type="HAMAP-Rule" id="MF_01928"/>
    </source>
</evidence>
<protein>
    <recommendedName>
        <fullName evidence="4 5">N5-carboxyaminoimidazole ribonucleotide synthase</fullName>
        <shortName evidence="4 5">N5-CAIR synthase</shortName>
        <ecNumber evidence="4 5">6.3.4.18</ecNumber>
    </recommendedName>
    <alternativeName>
        <fullName evidence="4 5">5-(carboxyamino)imidazole ribonucleotide synthetase</fullName>
    </alternativeName>
</protein>
<dbReference type="InterPro" id="IPR003135">
    <property type="entry name" value="ATP-grasp_carboxylate-amine"/>
</dbReference>
<dbReference type="GO" id="GO:0005829">
    <property type="term" value="C:cytosol"/>
    <property type="evidence" value="ECO:0007669"/>
    <property type="project" value="TreeGrafter"/>
</dbReference>
<dbReference type="PANTHER" id="PTHR11609:SF5">
    <property type="entry name" value="PHOSPHORIBOSYLAMINOIMIDAZOLE CARBOXYLASE"/>
    <property type="match status" value="1"/>
</dbReference>
<comment type="function">
    <text evidence="5">Catalyzes the ATP-dependent conversion of 5-aminoimidazole ribonucleotide (AIR) and HCO(3)- to N5-carboxyaminoimidazole ribonucleotide (N5-CAIR).</text>
</comment>
<feature type="binding site" evidence="4">
    <location>
        <begin position="176"/>
        <end position="179"/>
    </location>
    <ligand>
        <name>ATP</name>
        <dbReference type="ChEBI" id="CHEBI:30616"/>
    </ligand>
</feature>
<dbReference type="Pfam" id="PF02222">
    <property type="entry name" value="ATP-grasp"/>
    <property type="match status" value="1"/>
</dbReference>
<dbReference type="Gene3D" id="3.30.470.20">
    <property type="entry name" value="ATP-grasp fold, B domain"/>
    <property type="match status" value="1"/>
</dbReference>
<comment type="function">
    <text evidence="4">Catalyzes the ATP-dependent conversion of 5-aminoimidazole ribonucleotide (AIR) and HCO(3)(-) to N5-carboxyaminoimidazole ribonucleotide (N5-CAIR).</text>
</comment>
<dbReference type="Proteomes" id="UP000245535">
    <property type="component" value="Unassembled WGS sequence"/>
</dbReference>
<organism evidence="7 8">
    <name type="scientific">Sediminitomix flava</name>
    <dbReference type="NCBI Taxonomy" id="379075"/>
    <lineage>
        <taxon>Bacteria</taxon>
        <taxon>Pseudomonadati</taxon>
        <taxon>Bacteroidota</taxon>
        <taxon>Cytophagia</taxon>
        <taxon>Cytophagales</taxon>
        <taxon>Flammeovirgaceae</taxon>
        <taxon>Sediminitomix</taxon>
    </lineage>
</organism>
<proteinExistence type="inferred from homology"/>
<dbReference type="UniPathway" id="UPA00074">
    <property type="reaction ID" value="UER00942"/>
</dbReference>
<dbReference type="InterPro" id="IPR011761">
    <property type="entry name" value="ATP-grasp"/>
</dbReference>
<dbReference type="Gene3D" id="3.30.1490.20">
    <property type="entry name" value="ATP-grasp fold, A domain"/>
    <property type="match status" value="1"/>
</dbReference>
<dbReference type="PANTHER" id="PTHR11609">
    <property type="entry name" value="PURINE BIOSYNTHESIS PROTEIN 6/7, PUR6/7"/>
    <property type="match status" value="1"/>
</dbReference>
<dbReference type="InterPro" id="IPR005875">
    <property type="entry name" value="PurK"/>
</dbReference>
<dbReference type="InterPro" id="IPR040686">
    <property type="entry name" value="PurK_C"/>
</dbReference>